<dbReference type="CDD" id="cd02869">
    <property type="entry name" value="PseudoU_synth_RluA_like"/>
    <property type="match status" value="1"/>
</dbReference>
<evidence type="ECO:0000259" key="7">
    <source>
        <dbReference type="SMART" id="SM00363"/>
    </source>
</evidence>
<dbReference type="CDD" id="cd00165">
    <property type="entry name" value="S4"/>
    <property type="match status" value="1"/>
</dbReference>
<dbReference type="Pfam" id="PF01479">
    <property type="entry name" value="S4"/>
    <property type="match status" value="1"/>
</dbReference>
<dbReference type="GO" id="GO:0003723">
    <property type="term" value="F:RNA binding"/>
    <property type="evidence" value="ECO:0007669"/>
    <property type="project" value="UniProtKB-KW"/>
</dbReference>
<accession>A0AA43UA27</accession>
<dbReference type="PROSITE" id="PS50889">
    <property type="entry name" value="S4"/>
    <property type="match status" value="1"/>
</dbReference>
<organism evidence="8 9">
    <name type="scientific">Atopococcus tabaci</name>
    <dbReference type="NCBI Taxonomy" id="269774"/>
    <lineage>
        <taxon>Bacteria</taxon>
        <taxon>Bacillati</taxon>
        <taxon>Bacillota</taxon>
        <taxon>Bacilli</taxon>
        <taxon>Lactobacillales</taxon>
        <taxon>Carnobacteriaceae</taxon>
        <taxon>Atopococcus</taxon>
    </lineage>
</organism>
<evidence type="ECO:0000256" key="5">
    <source>
        <dbReference type="PROSITE-ProRule" id="PRU00182"/>
    </source>
</evidence>
<reference evidence="8" key="1">
    <citation type="submission" date="2023-07" db="EMBL/GenBank/DDBJ databases">
        <title>Between Cages and Wild: Unraveling the Impact of Captivity on Animal Microbiomes and Antimicrobial Resistance.</title>
        <authorList>
            <person name="Schmartz G.P."/>
            <person name="Rehner J."/>
            <person name="Schuff M.J."/>
            <person name="Becker S.L."/>
            <person name="Kravczyk M."/>
            <person name="Gurevich A."/>
            <person name="Francke R."/>
            <person name="Mueller R."/>
            <person name="Keller V."/>
            <person name="Keller A."/>
        </authorList>
    </citation>
    <scope>NUCLEOTIDE SEQUENCE</scope>
    <source>
        <strain evidence="8">S39M_St_73</strain>
    </source>
</reference>
<evidence type="ECO:0000256" key="3">
    <source>
        <dbReference type="ARBA" id="ARBA00023235"/>
    </source>
</evidence>
<dbReference type="PANTHER" id="PTHR21600:SF44">
    <property type="entry name" value="RIBOSOMAL LARGE SUBUNIT PSEUDOURIDINE SYNTHASE D"/>
    <property type="match status" value="1"/>
</dbReference>
<dbReference type="Gene3D" id="3.10.290.10">
    <property type="entry name" value="RNA-binding S4 domain"/>
    <property type="match status" value="1"/>
</dbReference>
<comment type="function">
    <text evidence="6">Responsible for synthesis of pseudouridine from uracil.</text>
</comment>
<evidence type="ECO:0000256" key="2">
    <source>
        <dbReference type="ARBA" id="ARBA00010876"/>
    </source>
</evidence>
<comment type="caution">
    <text evidence="8">The sequence shown here is derived from an EMBL/GenBank/DDBJ whole genome shotgun (WGS) entry which is preliminary data.</text>
</comment>
<dbReference type="PANTHER" id="PTHR21600">
    <property type="entry name" value="MITOCHONDRIAL RNA PSEUDOURIDINE SYNTHASE"/>
    <property type="match status" value="1"/>
</dbReference>
<dbReference type="Proteomes" id="UP001171751">
    <property type="component" value="Unassembled WGS sequence"/>
</dbReference>
<dbReference type="InterPro" id="IPR020103">
    <property type="entry name" value="PsdUridine_synth_cat_dom_sf"/>
</dbReference>
<name>A0AA43UA27_9LACT</name>
<dbReference type="Gene3D" id="3.30.2350.10">
    <property type="entry name" value="Pseudouridine synthase"/>
    <property type="match status" value="1"/>
</dbReference>
<keyword evidence="3 6" id="KW-0413">Isomerase</keyword>
<dbReference type="InterPro" id="IPR006224">
    <property type="entry name" value="PsdUridine_synth_RluA-like_CS"/>
</dbReference>
<dbReference type="InterPro" id="IPR006145">
    <property type="entry name" value="PsdUridine_synth_RsuA/RluA"/>
</dbReference>
<proteinExistence type="inferred from homology"/>
<dbReference type="GO" id="GO:0000455">
    <property type="term" value="P:enzyme-directed rRNA pseudouridine synthesis"/>
    <property type="evidence" value="ECO:0007669"/>
    <property type="project" value="TreeGrafter"/>
</dbReference>
<dbReference type="InterPro" id="IPR036986">
    <property type="entry name" value="S4_RNA-bd_sf"/>
</dbReference>
<feature type="active site" evidence="4">
    <location>
        <position position="135"/>
    </location>
</feature>
<evidence type="ECO:0000256" key="4">
    <source>
        <dbReference type="PIRSR" id="PIRSR606225-1"/>
    </source>
</evidence>
<evidence type="ECO:0000256" key="1">
    <source>
        <dbReference type="ARBA" id="ARBA00000073"/>
    </source>
</evidence>
<dbReference type="Pfam" id="PF00849">
    <property type="entry name" value="PseudoU_synth_2"/>
    <property type="match status" value="1"/>
</dbReference>
<comment type="similarity">
    <text evidence="2 6">Belongs to the pseudouridine synthase RluA family.</text>
</comment>
<dbReference type="SUPFAM" id="SSF55120">
    <property type="entry name" value="Pseudouridine synthase"/>
    <property type="match status" value="1"/>
</dbReference>
<evidence type="ECO:0000313" key="9">
    <source>
        <dbReference type="Proteomes" id="UP001171751"/>
    </source>
</evidence>
<gene>
    <name evidence="8" type="ORF">Q4F26_00520</name>
</gene>
<evidence type="ECO:0000313" key="8">
    <source>
        <dbReference type="EMBL" id="MDO5456803.1"/>
    </source>
</evidence>
<dbReference type="SMART" id="SM00363">
    <property type="entry name" value="S4"/>
    <property type="match status" value="1"/>
</dbReference>
<sequence>MEIYEFEVKEDEGRLDKFLTQHINEISRSKIQEAIKNGQVLVNNESVKANYKLKKEDQVWMEYEEEVLELVSEEIPLDILYEDEALFVLNKPAGLVMHPAPGHPKGTLVNRLLAHTRQLSDINGEFRPGIVHRLDKDTSGVLLVAKTNEAHEDLARQFKENLPLREYTALVHGHMESPQGTIDMPLARDPHNRIKFAVQVGGKASITHFKVEKEFKSLTLLKVRLETGRTHQIRVHLSHLKHPVYGDHFYGSPQKLEGDRYCLHAKKVGFYHPVSREWLEFESELPDFFQEILDETL</sequence>
<protein>
    <recommendedName>
        <fullName evidence="6">Pseudouridine synthase</fullName>
        <ecNumber evidence="6">5.4.99.-</ecNumber>
    </recommendedName>
</protein>
<keyword evidence="9" id="KW-1185">Reference proteome</keyword>
<dbReference type="EC" id="5.4.99.-" evidence="6"/>
<dbReference type="InterPro" id="IPR006225">
    <property type="entry name" value="PsdUridine_synth_RluC/D"/>
</dbReference>
<dbReference type="InterPro" id="IPR002942">
    <property type="entry name" value="S4_RNA-bd"/>
</dbReference>
<dbReference type="AlphaFoldDB" id="A0AA43UA27"/>
<comment type="catalytic activity">
    <reaction evidence="1 6">
        <text>a uridine in RNA = a pseudouridine in RNA</text>
        <dbReference type="Rhea" id="RHEA:48348"/>
        <dbReference type="Rhea" id="RHEA-COMP:12068"/>
        <dbReference type="Rhea" id="RHEA-COMP:12069"/>
        <dbReference type="ChEBI" id="CHEBI:65314"/>
        <dbReference type="ChEBI" id="CHEBI:65315"/>
    </reaction>
</comment>
<feature type="domain" description="RNA-binding S4" evidence="7">
    <location>
        <begin position="13"/>
        <end position="76"/>
    </location>
</feature>
<dbReference type="InterPro" id="IPR050188">
    <property type="entry name" value="RluA_PseudoU_synthase"/>
</dbReference>
<dbReference type="SUPFAM" id="SSF55174">
    <property type="entry name" value="Alpha-L RNA-binding motif"/>
    <property type="match status" value="1"/>
</dbReference>
<evidence type="ECO:0000256" key="6">
    <source>
        <dbReference type="RuleBase" id="RU362028"/>
    </source>
</evidence>
<dbReference type="PROSITE" id="PS01129">
    <property type="entry name" value="PSI_RLU"/>
    <property type="match status" value="1"/>
</dbReference>
<dbReference type="GO" id="GO:0120159">
    <property type="term" value="F:rRNA pseudouridine synthase activity"/>
    <property type="evidence" value="ECO:0007669"/>
    <property type="project" value="UniProtKB-ARBA"/>
</dbReference>
<dbReference type="NCBIfam" id="TIGR00005">
    <property type="entry name" value="rluA_subfam"/>
    <property type="match status" value="1"/>
</dbReference>
<keyword evidence="5" id="KW-0694">RNA-binding</keyword>
<dbReference type="EMBL" id="JAUNQW010000001">
    <property type="protein sequence ID" value="MDO5456803.1"/>
    <property type="molecule type" value="Genomic_DNA"/>
</dbReference>